<sequence length="126" mass="13060">MMRGRMMTGMGGVALLAAGYAAGAADAPKPKGYILAEVNVTDAEGMKPYAAATPAIIARFGGHYIVRAGKTASLEGAPPAPRIAVIEFPSFAAAQAYYNSPEYSAIRPVRQKAATSRLFLVEGTAP</sequence>
<accession>A0A9X1DFW7</accession>
<dbReference type="SUPFAM" id="SSF54909">
    <property type="entry name" value="Dimeric alpha+beta barrel"/>
    <property type="match status" value="1"/>
</dbReference>
<dbReference type="RefSeq" id="WP_214625025.1">
    <property type="nucleotide sequence ID" value="NZ_JAHGAW010000012.1"/>
</dbReference>
<feature type="signal peptide" evidence="1">
    <location>
        <begin position="1"/>
        <end position="24"/>
    </location>
</feature>
<dbReference type="PANTHER" id="PTHR41521">
    <property type="match status" value="1"/>
</dbReference>
<name>A0A9X1DFW7_9SPHN</name>
<gene>
    <name evidence="3" type="ORF">KK488_17635</name>
</gene>
<dbReference type="PANTHER" id="PTHR41521:SF4">
    <property type="entry name" value="BLR0684 PROTEIN"/>
    <property type="match status" value="1"/>
</dbReference>
<dbReference type="InterPro" id="IPR011008">
    <property type="entry name" value="Dimeric_a/b-barrel"/>
</dbReference>
<protein>
    <submittedName>
        <fullName evidence="3">DUF1330 domain-containing protein</fullName>
    </submittedName>
</protein>
<reference evidence="3" key="1">
    <citation type="submission" date="2021-05" db="EMBL/GenBank/DDBJ databases">
        <title>Genome of Sphingobium sp. strain.</title>
        <authorList>
            <person name="Fan R."/>
        </authorList>
    </citation>
    <scope>NUCLEOTIDE SEQUENCE</scope>
    <source>
        <strain evidence="3">H33</strain>
    </source>
</reference>
<dbReference type="Pfam" id="PF07045">
    <property type="entry name" value="DUF1330"/>
    <property type="match status" value="1"/>
</dbReference>
<keyword evidence="1" id="KW-0732">Signal</keyword>
<dbReference type="Gene3D" id="3.30.70.100">
    <property type="match status" value="1"/>
</dbReference>
<organism evidence="3 4">
    <name type="scientific">Sphingobium nicotianae</name>
    <dbReference type="NCBI Taxonomy" id="2782607"/>
    <lineage>
        <taxon>Bacteria</taxon>
        <taxon>Pseudomonadati</taxon>
        <taxon>Pseudomonadota</taxon>
        <taxon>Alphaproteobacteria</taxon>
        <taxon>Sphingomonadales</taxon>
        <taxon>Sphingomonadaceae</taxon>
        <taxon>Sphingobium</taxon>
    </lineage>
</organism>
<feature type="domain" description="DUF1330" evidence="2">
    <location>
        <begin position="31"/>
        <end position="123"/>
    </location>
</feature>
<evidence type="ECO:0000256" key="1">
    <source>
        <dbReference type="SAM" id="SignalP"/>
    </source>
</evidence>
<evidence type="ECO:0000313" key="3">
    <source>
        <dbReference type="EMBL" id="MBT2188778.1"/>
    </source>
</evidence>
<dbReference type="Proteomes" id="UP001138757">
    <property type="component" value="Unassembled WGS sequence"/>
</dbReference>
<feature type="chain" id="PRO_5040884518" evidence="1">
    <location>
        <begin position="25"/>
        <end position="126"/>
    </location>
</feature>
<dbReference type="InterPro" id="IPR010753">
    <property type="entry name" value="DUF1330"/>
</dbReference>
<evidence type="ECO:0000313" key="4">
    <source>
        <dbReference type="Proteomes" id="UP001138757"/>
    </source>
</evidence>
<dbReference type="AlphaFoldDB" id="A0A9X1DFW7"/>
<dbReference type="EMBL" id="JAHGAW010000012">
    <property type="protein sequence ID" value="MBT2188778.1"/>
    <property type="molecule type" value="Genomic_DNA"/>
</dbReference>
<proteinExistence type="predicted"/>
<comment type="caution">
    <text evidence="3">The sequence shown here is derived from an EMBL/GenBank/DDBJ whole genome shotgun (WGS) entry which is preliminary data.</text>
</comment>
<keyword evidence="4" id="KW-1185">Reference proteome</keyword>
<evidence type="ECO:0000259" key="2">
    <source>
        <dbReference type="Pfam" id="PF07045"/>
    </source>
</evidence>